<dbReference type="EMBL" id="VUJX02000019">
    <property type="protein sequence ID" value="KAL0929291.1"/>
    <property type="molecule type" value="Genomic_DNA"/>
</dbReference>
<evidence type="ECO:0000313" key="1">
    <source>
        <dbReference type="EMBL" id="KAL0929291.1"/>
    </source>
</evidence>
<comment type="caution">
    <text evidence="1">The sequence shown here is derived from an EMBL/GenBank/DDBJ whole genome shotgun (WGS) entry which is preliminary data.</text>
</comment>
<protein>
    <submittedName>
        <fullName evidence="1">Uncharacterized protein</fullName>
    </submittedName>
</protein>
<keyword evidence="2" id="KW-1185">Reference proteome</keyword>
<proteinExistence type="predicted"/>
<accession>A0ACC3YBR3</accession>
<dbReference type="Proteomes" id="UP000805649">
    <property type="component" value="Unassembled WGS sequence"/>
</dbReference>
<sequence>MGTAMDGMADTDRVDFAHGLDEAVPRLRMAANVANGPIKRSKNNDDNFGFNFTLKLSNLTTYALTSSTTMICPRSGVAASSDGPPKLTKSALDSVCRDLGLGRGLSTDTEPVSSLTPEAPRRAQVAQLSPISEESLLMNRTPFKMGTTSTATPKVVPPDISFQDLTYYDGPDFQGDVTITVNEDEETHNVAENVEDHEDYEGFGDFDDDSDYEDFEDGKDDDGDEDVSITVNLPAIAQHRRTFTKLTSPGPETPASHSSGTSSAFNDFTILRAPTDEELCTARQQLTSGQCLTGDAVNSVIHAIAASTSAVSRDIFVAHSFWLRNENEVPAWLALHAPHLLRFSVWYIPVYHLHPEHWTLAVVDRKKSSTPFIRHYDSLPNAMATRSVANRLRRYLTKIYGGVLGSNFMETGSVQTPSCPVQADAVSCGVHMLWNIQELLSNQELSHRNFSIDAARQQLLRLLEGRTRSFPPAIQITRRKRAASVPTEDTTNRMRYLTESILPTSRLKPAAEAFNQVLKSWHDFMDVAVESLPGSTAAQLEQAQRELVQMRSQHAIATEKLAELRRQEKSRMLADIIRRNAELTDSESGDDTKESTQQWYKLIHKASQMKENLGNGGSVDERLSATSAKEQRKDAKANIASLASSMSSLEKRV</sequence>
<reference evidence="1 2" key="1">
    <citation type="journal article" date="2020" name="Phytopathology">
        <title>Genome Sequence Resources of Colletotrichum truncatum, C. plurivorum, C. musicola, and C. sojae: Four Species Pathogenic to Soybean (Glycine max).</title>
        <authorList>
            <person name="Rogerio F."/>
            <person name="Boufleur T.R."/>
            <person name="Ciampi-Guillardi M."/>
            <person name="Sukno S.A."/>
            <person name="Thon M.R."/>
            <person name="Massola Junior N.S."/>
            <person name="Baroncelli R."/>
        </authorList>
    </citation>
    <scope>NUCLEOTIDE SEQUENCE [LARGE SCALE GENOMIC DNA]</scope>
    <source>
        <strain evidence="1 2">CMES1059</strain>
    </source>
</reference>
<evidence type="ECO:0000313" key="2">
    <source>
        <dbReference type="Proteomes" id="UP000805649"/>
    </source>
</evidence>
<gene>
    <name evidence="1" type="ORF">CTRU02_215744</name>
</gene>
<organism evidence="1 2">
    <name type="scientific">Colletotrichum truncatum</name>
    <name type="common">Anthracnose fungus</name>
    <name type="synonym">Colletotrichum capsici</name>
    <dbReference type="NCBI Taxonomy" id="5467"/>
    <lineage>
        <taxon>Eukaryota</taxon>
        <taxon>Fungi</taxon>
        <taxon>Dikarya</taxon>
        <taxon>Ascomycota</taxon>
        <taxon>Pezizomycotina</taxon>
        <taxon>Sordariomycetes</taxon>
        <taxon>Hypocreomycetidae</taxon>
        <taxon>Glomerellales</taxon>
        <taxon>Glomerellaceae</taxon>
        <taxon>Colletotrichum</taxon>
        <taxon>Colletotrichum truncatum species complex</taxon>
    </lineage>
</organism>
<name>A0ACC3YBR3_COLTU</name>